<comment type="caution">
    <text evidence="2">The sequence shown here is derived from an EMBL/GenBank/DDBJ whole genome shotgun (WGS) entry which is preliminary data.</text>
</comment>
<accession>A0ABW2YQ92</accession>
<proteinExistence type="predicted"/>
<reference evidence="3" key="1">
    <citation type="journal article" date="2019" name="Int. J. Syst. Evol. Microbiol.">
        <title>The Global Catalogue of Microorganisms (GCM) 10K type strain sequencing project: providing services to taxonomists for standard genome sequencing and annotation.</title>
        <authorList>
            <consortium name="The Broad Institute Genomics Platform"/>
            <consortium name="The Broad Institute Genome Sequencing Center for Infectious Disease"/>
            <person name="Wu L."/>
            <person name="Ma J."/>
        </authorList>
    </citation>
    <scope>NUCLEOTIDE SEQUENCE [LARGE SCALE GENOMIC DNA]</scope>
    <source>
        <strain evidence="3">CCUG 55491</strain>
    </source>
</reference>
<evidence type="ECO:0000313" key="2">
    <source>
        <dbReference type="EMBL" id="MFD0739363.1"/>
    </source>
</evidence>
<protein>
    <submittedName>
        <fullName evidence="2">DUF3108 domain-containing protein</fullName>
    </submittedName>
</protein>
<keyword evidence="3" id="KW-1185">Reference proteome</keyword>
<dbReference type="Proteomes" id="UP001597090">
    <property type="component" value="Unassembled WGS sequence"/>
</dbReference>
<sequence>MTSSKMRGLLIAAALTAASAPALAMEPFTADYQASYMGMQGNGRMTLAPAGGGRWLYTLSVKNQLADLNQTTTFEENGGQWRPLSGSDSTKVLVKKSNKNATYDWSRGVASWTGDVKPERAGPIKLQAGDMDALLINLALVRDLAAGKPLRYRMVEDGRVKQLHYTVAGKEQINVGGKSKQATKVMNTDGGKQTIAWVVEGMPVPARILQRKDGQDAIDLRVKSVR</sequence>
<organism evidence="2 3">
    <name type="scientific">Lysobacter koreensis</name>
    <dbReference type="NCBI Taxonomy" id="266122"/>
    <lineage>
        <taxon>Bacteria</taxon>
        <taxon>Pseudomonadati</taxon>
        <taxon>Pseudomonadota</taxon>
        <taxon>Gammaproteobacteria</taxon>
        <taxon>Lysobacterales</taxon>
        <taxon>Lysobacteraceae</taxon>
        <taxon>Lysobacter</taxon>
    </lineage>
</organism>
<dbReference type="Pfam" id="PF11306">
    <property type="entry name" value="DUF3108"/>
    <property type="match status" value="1"/>
</dbReference>
<keyword evidence="1" id="KW-0732">Signal</keyword>
<feature type="chain" id="PRO_5046164901" evidence="1">
    <location>
        <begin position="25"/>
        <end position="226"/>
    </location>
</feature>
<dbReference type="RefSeq" id="WP_386812363.1">
    <property type="nucleotide sequence ID" value="NZ_JBHTIH010000003.1"/>
</dbReference>
<gene>
    <name evidence="2" type="ORF">ACFQZQ_08730</name>
</gene>
<evidence type="ECO:0000313" key="3">
    <source>
        <dbReference type="Proteomes" id="UP001597090"/>
    </source>
</evidence>
<feature type="signal peptide" evidence="1">
    <location>
        <begin position="1"/>
        <end position="24"/>
    </location>
</feature>
<evidence type="ECO:0000256" key="1">
    <source>
        <dbReference type="SAM" id="SignalP"/>
    </source>
</evidence>
<dbReference type="EMBL" id="JBHTIH010000003">
    <property type="protein sequence ID" value="MFD0739363.1"/>
    <property type="molecule type" value="Genomic_DNA"/>
</dbReference>
<name>A0ABW2YQ92_9GAMM</name>
<dbReference type="InterPro" id="IPR021457">
    <property type="entry name" value="DUF3108"/>
</dbReference>